<sequence>MGNLQSSAAPSSRGGPKSRNKRTSTTGTRDWLLGGATRVLRKPVAPAPAAAEVEAAAATEDHVTVTSRDLRRQRTPPARNDDTDHHADEHQQHRQEHHCSNRRQRRRNDRDDESTRSSSEEEDSSVFADTLTSPQSVYSDARDEPDDIMVVNGGETFGGSTGRTAAATHQAFTIVKHRKVELNPAKLQSAVANGQVQIVESAVRRSNASQLSDGPKDGSVLRRVAKVTLDQATKDQKPVRPKHVPEKLDFRNHEKFEGQVLINWLVSSFSTEERRRDARLLLPQICTDLVTAGVIKQIQDKDATVAGDLFRSDLMYYWARSELINTPSSSPGRIGQPTWLKDKNLGDVENGKDGPASQAYSNSEELQEIQNKTISKQSPFKNGTGIVHKESMQDLENVSDYPPTKSPKPTSLPIRRKKSLSSLSDKFSTLSIDQSNIPVKQTNGNTPDETVIKKVNGIQSPTKRTSISSTPIQNSKDTPSSPQSSNGGDSSVFYTPVGVNDPTYNGLSPITTPKSSSLNKIVFGGLTPIFDPISDNSTITQSADSLLSSPEVAIEAIKCDFSTNSPTLKNENDAIDEKKILTDAALSPHVDNDNEVASTTNTIPFSPKNNIKTLPRSENPISPVSLHPIPEISVSLPIPPPPPPPPPP</sequence>
<feature type="compositionally biased region" description="Polar residues" evidence="1">
    <location>
        <begin position="457"/>
        <end position="478"/>
    </location>
</feature>
<feature type="compositionally biased region" description="Polar residues" evidence="1">
    <location>
        <begin position="1"/>
        <end position="10"/>
    </location>
</feature>
<feature type="compositionally biased region" description="Polar residues" evidence="1">
    <location>
        <begin position="435"/>
        <end position="448"/>
    </location>
</feature>
<feature type="compositionally biased region" description="Basic and acidic residues" evidence="1">
    <location>
        <begin position="340"/>
        <end position="352"/>
    </location>
</feature>
<name>A0A2H8TLZ9_9HEMI</name>
<reference evidence="3" key="1">
    <citation type="submission" date="2017-10" db="EMBL/GenBank/DDBJ databases">
        <title>Transcriptome Assembly of Sugarcane Aphid Adults.</title>
        <authorList>
            <person name="Scully E.D."/>
            <person name="Palmer N.A."/>
            <person name="Geib S.M."/>
            <person name="Sarath G."/>
            <person name="Sattler S.E."/>
        </authorList>
    </citation>
    <scope>NUCLEOTIDE SEQUENCE</scope>
    <source>
        <tissue evidence="3">Whole body</tissue>
    </source>
</reference>
<dbReference type="GO" id="GO:0035556">
    <property type="term" value="P:intracellular signal transduction"/>
    <property type="evidence" value="ECO:0007669"/>
    <property type="project" value="InterPro"/>
</dbReference>
<feature type="compositionally biased region" description="Pro residues" evidence="1">
    <location>
        <begin position="637"/>
        <end position="648"/>
    </location>
</feature>
<evidence type="ECO:0000256" key="1">
    <source>
        <dbReference type="SAM" id="MobiDB-lite"/>
    </source>
</evidence>
<organism evidence="3">
    <name type="scientific">Melanaphis sacchari</name>
    <dbReference type="NCBI Taxonomy" id="742174"/>
    <lineage>
        <taxon>Eukaryota</taxon>
        <taxon>Metazoa</taxon>
        <taxon>Ecdysozoa</taxon>
        <taxon>Arthropoda</taxon>
        <taxon>Hexapoda</taxon>
        <taxon>Insecta</taxon>
        <taxon>Pterygota</taxon>
        <taxon>Neoptera</taxon>
        <taxon>Paraneoptera</taxon>
        <taxon>Hemiptera</taxon>
        <taxon>Sternorrhyncha</taxon>
        <taxon>Aphidomorpha</taxon>
        <taxon>Aphidoidea</taxon>
        <taxon>Aphididae</taxon>
        <taxon>Aphidini</taxon>
        <taxon>Melanaphis</taxon>
    </lineage>
</organism>
<dbReference type="OrthoDB" id="427644at2759"/>
<feature type="domain" description="DEP" evidence="2">
    <location>
        <begin position="256"/>
        <end position="320"/>
    </location>
</feature>
<proteinExistence type="predicted"/>
<feature type="compositionally biased region" description="Basic and acidic residues" evidence="1">
    <location>
        <begin position="59"/>
        <end position="72"/>
    </location>
</feature>
<feature type="compositionally biased region" description="Low complexity" evidence="1">
    <location>
        <begin position="479"/>
        <end position="491"/>
    </location>
</feature>
<accession>A0A2H8TLZ9</accession>
<feature type="region of interest" description="Disordered" evidence="1">
    <location>
        <begin position="328"/>
        <end position="362"/>
    </location>
</feature>
<feature type="compositionally biased region" description="Low complexity" evidence="1">
    <location>
        <begin position="43"/>
        <end position="58"/>
    </location>
</feature>
<feature type="region of interest" description="Disordered" evidence="1">
    <location>
        <begin position="435"/>
        <end position="497"/>
    </location>
</feature>
<feature type="compositionally biased region" description="Basic and acidic residues" evidence="1">
    <location>
        <begin position="108"/>
        <end position="119"/>
    </location>
</feature>
<protein>
    <submittedName>
        <fullName evidence="3">Protein cappuccino</fullName>
    </submittedName>
</protein>
<feature type="region of interest" description="Disordered" evidence="1">
    <location>
        <begin position="590"/>
        <end position="648"/>
    </location>
</feature>
<dbReference type="InterPro" id="IPR000591">
    <property type="entry name" value="DEP_dom"/>
</dbReference>
<dbReference type="EMBL" id="GFXV01003244">
    <property type="protein sequence ID" value="MBW15049.1"/>
    <property type="molecule type" value="Transcribed_RNA"/>
</dbReference>
<feature type="region of interest" description="Disordered" evidence="1">
    <location>
        <begin position="1"/>
        <end position="147"/>
    </location>
</feature>
<gene>
    <name evidence="3" type="primary">capu_2</name>
</gene>
<evidence type="ECO:0000259" key="2">
    <source>
        <dbReference type="PROSITE" id="PS50186"/>
    </source>
</evidence>
<evidence type="ECO:0000313" key="3">
    <source>
        <dbReference type="EMBL" id="MBW15049.1"/>
    </source>
</evidence>
<feature type="compositionally biased region" description="Basic and acidic residues" evidence="1">
    <location>
        <begin position="79"/>
        <end position="99"/>
    </location>
</feature>
<dbReference type="PROSITE" id="PS50186">
    <property type="entry name" value="DEP"/>
    <property type="match status" value="1"/>
</dbReference>
<dbReference type="AlphaFoldDB" id="A0A2H8TLZ9"/>
<feature type="region of interest" description="Disordered" evidence="1">
    <location>
        <begin position="394"/>
        <end position="420"/>
    </location>
</feature>
<feature type="compositionally biased region" description="Polar residues" evidence="1">
    <location>
        <begin position="595"/>
        <end position="612"/>
    </location>
</feature>